<dbReference type="EMBL" id="JABTTQ020002615">
    <property type="protein sequence ID" value="KAK6122975.1"/>
    <property type="molecule type" value="Genomic_DNA"/>
</dbReference>
<keyword evidence="4" id="KW-0808">Transferase</keyword>
<dbReference type="InterPro" id="IPR011989">
    <property type="entry name" value="ARM-like"/>
</dbReference>
<dbReference type="EC" id="2.3.2.27" evidence="3"/>
<evidence type="ECO:0000256" key="2">
    <source>
        <dbReference type="ARBA" id="ARBA00004906"/>
    </source>
</evidence>
<dbReference type="InterPro" id="IPR058678">
    <property type="entry name" value="ARM_PUB"/>
</dbReference>
<dbReference type="InterPro" id="IPR013083">
    <property type="entry name" value="Znf_RING/FYVE/PHD"/>
</dbReference>
<protein>
    <recommendedName>
        <fullName evidence="3">RING-type E3 ubiquitin transferase</fullName>
        <ecNumber evidence="3">2.3.2.27</ecNumber>
    </recommendedName>
</protein>
<dbReference type="Gene3D" id="3.30.40.10">
    <property type="entry name" value="Zinc/RING finger domain, C3HC4 (zinc finger)"/>
    <property type="match status" value="1"/>
</dbReference>
<evidence type="ECO:0000256" key="4">
    <source>
        <dbReference type="ARBA" id="ARBA00022679"/>
    </source>
</evidence>
<dbReference type="SMART" id="SM00504">
    <property type="entry name" value="Ubox"/>
    <property type="match status" value="1"/>
</dbReference>
<accession>A0ABR0UK32</accession>
<dbReference type="Gene3D" id="1.25.10.10">
    <property type="entry name" value="Leucine-rich Repeat Variant"/>
    <property type="match status" value="2"/>
</dbReference>
<name>A0ABR0UK32_REHGL</name>
<organism evidence="9 10">
    <name type="scientific">Rehmannia glutinosa</name>
    <name type="common">Chinese foxglove</name>
    <dbReference type="NCBI Taxonomy" id="99300"/>
    <lineage>
        <taxon>Eukaryota</taxon>
        <taxon>Viridiplantae</taxon>
        <taxon>Streptophyta</taxon>
        <taxon>Embryophyta</taxon>
        <taxon>Tracheophyta</taxon>
        <taxon>Spermatophyta</taxon>
        <taxon>Magnoliopsida</taxon>
        <taxon>eudicotyledons</taxon>
        <taxon>Gunneridae</taxon>
        <taxon>Pentapetalae</taxon>
        <taxon>asterids</taxon>
        <taxon>lamiids</taxon>
        <taxon>Lamiales</taxon>
        <taxon>Orobanchaceae</taxon>
        <taxon>Rehmannieae</taxon>
        <taxon>Rehmannia</taxon>
    </lineage>
</organism>
<dbReference type="Proteomes" id="UP001318860">
    <property type="component" value="Unassembled WGS sequence"/>
</dbReference>
<dbReference type="Pfam" id="PF25368">
    <property type="entry name" value="PUB10_N"/>
    <property type="match status" value="1"/>
</dbReference>
<dbReference type="SMART" id="SM00185">
    <property type="entry name" value="ARM"/>
    <property type="match status" value="4"/>
</dbReference>
<dbReference type="CDD" id="cd16664">
    <property type="entry name" value="RING-Ubox_PUB"/>
    <property type="match status" value="1"/>
</dbReference>
<evidence type="ECO:0000313" key="10">
    <source>
        <dbReference type="Proteomes" id="UP001318860"/>
    </source>
</evidence>
<dbReference type="PROSITE" id="PS51698">
    <property type="entry name" value="U_BOX"/>
    <property type="match status" value="1"/>
</dbReference>
<evidence type="ECO:0000256" key="7">
    <source>
        <dbReference type="PROSITE-ProRule" id="PRU00259"/>
    </source>
</evidence>
<keyword evidence="5" id="KW-0677">Repeat</keyword>
<keyword evidence="6" id="KW-0833">Ubl conjugation pathway</keyword>
<dbReference type="PANTHER" id="PTHR23315:SF116">
    <property type="entry name" value="RING-TYPE E3 UBIQUITIN TRANSFERASE"/>
    <property type="match status" value="1"/>
</dbReference>
<dbReference type="Pfam" id="PF04564">
    <property type="entry name" value="U-box"/>
    <property type="match status" value="1"/>
</dbReference>
<sequence length="683" mass="76848">MIQKFDRNDRRILKLPAVHPCEGISPATLLESLITLSHLICDYQSKFFATQRKNARETIRQISILSIFFEEIRENIPNLSNSIVLCLSELHITFQRIQFLLDDCTREGARILILMKSHFVATQFRTLIRVVATALDVLPLNSIEVSCEIKELVEMLTKQARKAKMEIDPEDETAMKRVLLVLNQFENKFEPDPFMIRNILAHLDIKTWAECHREIKFLDEEIRAEYSDGDERELPLLTSLLGLLSYCRGVLFEDCDFGYIDQSDGRNSNFEVLSCLNPEDFRCPISLELMTDPVTVSTGQTYDRVSIQKWLKSGNMICPKTGEKLTSTEMVPNTSLKKLIQQFCAEYGVSLAKSRRKNRDISRTILPGSPANGEAIRFLSEFLTVSLGYGNDHHKKRSAYEIRLLAKSNLFNRSCLIESGSIPPLLELLDSNDPSMQENAISALLKLSKQPRGQKSIIENGGLKSIIAVLENGKKTEAKQIAAATVFYLSSAHEYRKMIGENKETIPSLLELIRNGTSCGKKNSVVALFALLFYHRNRQRALSAGAVPILLGLLESSERVELKTDTLAVLSTLADSFEGSMEIVQASALPLILRLLNSIETRAGKEYCVSILHSLCLNCGSDVVIVLANDASLMTTLYSLLTEGTSHAGRKSRSLIKILQKFCETRSARSIRDVRQEQFVNVR</sequence>
<comment type="pathway">
    <text evidence="2">Protein modification; protein ubiquitination.</text>
</comment>
<dbReference type="InterPro" id="IPR003613">
    <property type="entry name" value="Ubox_domain"/>
</dbReference>
<evidence type="ECO:0000256" key="1">
    <source>
        <dbReference type="ARBA" id="ARBA00000900"/>
    </source>
</evidence>
<dbReference type="InterPro" id="IPR016024">
    <property type="entry name" value="ARM-type_fold"/>
</dbReference>
<dbReference type="Pfam" id="PF25598">
    <property type="entry name" value="ARM_PUB"/>
    <property type="match status" value="1"/>
</dbReference>
<keyword evidence="10" id="KW-1185">Reference proteome</keyword>
<evidence type="ECO:0000259" key="8">
    <source>
        <dbReference type="PROSITE" id="PS51698"/>
    </source>
</evidence>
<dbReference type="InterPro" id="IPR000225">
    <property type="entry name" value="Armadillo"/>
</dbReference>
<dbReference type="PANTHER" id="PTHR23315">
    <property type="entry name" value="U BOX DOMAIN-CONTAINING"/>
    <property type="match status" value="1"/>
</dbReference>
<feature type="domain" description="U-box" evidence="8">
    <location>
        <begin position="276"/>
        <end position="350"/>
    </location>
</feature>
<feature type="repeat" description="ARM" evidence="7">
    <location>
        <begin position="420"/>
        <end position="462"/>
    </location>
</feature>
<reference evidence="9 10" key="1">
    <citation type="journal article" date="2021" name="Comput. Struct. Biotechnol. J.">
        <title>De novo genome assembly of the potent medicinal plant Rehmannia glutinosa using nanopore technology.</title>
        <authorList>
            <person name="Ma L."/>
            <person name="Dong C."/>
            <person name="Song C."/>
            <person name="Wang X."/>
            <person name="Zheng X."/>
            <person name="Niu Y."/>
            <person name="Chen S."/>
            <person name="Feng W."/>
        </authorList>
    </citation>
    <scope>NUCLEOTIDE SEQUENCE [LARGE SCALE GENOMIC DNA]</scope>
    <source>
        <strain evidence="9">DH-2019</strain>
    </source>
</reference>
<evidence type="ECO:0000256" key="5">
    <source>
        <dbReference type="ARBA" id="ARBA00022737"/>
    </source>
</evidence>
<gene>
    <name evidence="9" type="ORF">DH2020_043274</name>
</gene>
<dbReference type="PROSITE" id="PS50176">
    <property type="entry name" value="ARM_REPEAT"/>
    <property type="match status" value="2"/>
</dbReference>
<dbReference type="InterPro" id="IPR045210">
    <property type="entry name" value="RING-Ubox_PUB"/>
</dbReference>
<evidence type="ECO:0000256" key="3">
    <source>
        <dbReference type="ARBA" id="ARBA00012483"/>
    </source>
</evidence>
<dbReference type="InterPro" id="IPR057623">
    <property type="entry name" value="PUB12-19-like_N"/>
</dbReference>
<dbReference type="SUPFAM" id="SSF48371">
    <property type="entry name" value="ARM repeat"/>
    <property type="match status" value="1"/>
</dbReference>
<feature type="repeat" description="ARM" evidence="7">
    <location>
        <begin position="545"/>
        <end position="588"/>
    </location>
</feature>
<evidence type="ECO:0000313" key="9">
    <source>
        <dbReference type="EMBL" id="KAK6122975.1"/>
    </source>
</evidence>
<evidence type="ECO:0000256" key="6">
    <source>
        <dbReference type="ARBA" id="ARBA00022786"/>
    </source>
</evidence>
<comment type="catalytic activity">
    <reaction evidence="1">
        <text>S-ubiquitinyl-[E2 ubiquitin-conjugating enzyme]-L-cysteine + [acceptor protein]-L-lysine = [E2 ubiquitin-conjugating enzyme]-L-cysteine + N(6)-ubiquitinyl-[acceptor protein]-L-lysine.</text>
        <dbReference type="EC" id="2.3.2.27"/>
    </reaction>
</comment>
<comment type="caution">
    <text evidence="9">The sequence shown here is derived from an EMBL/GenBank/DDBJ whole genome shotgun (WGS) entry which is preliminary data.</text>
</comment>
<dbReference type="SUPFAM" id="SSF57850">
    <property type="entry name" value="RING/U-box"/>
    <property type="match status" value="1"/>
</dbReference>
<proteinExistence type="predicted"/>